<dbReference type="OrthoDB" id="3648505at2759"/>
<evidence type="ECO:0000256" key="4">
    <source>
        <dbReference type="PROSITE-ProRule" id="PRU00134"/>
    </source>
</evidence>
<dbReference type="EMBL" id="JABCIY010000058">
    <property type="protein sequence ID" value="KAF7194577.1"/>
    <property type="molecule type" value="Genomic_DNA"/>
</dbReference>
<sequence length="360" mass="40253">MGGWALQLFCSDWDLDLVQEFDKDCGLLDLEIKHGRNRLVESDAESHRQEEHNMWRNKDNVTLDGVITRVPALPKKNENGINFSMFEKLCSHPEKVRAYLDSSGALSKKFKALRNDARTSEPERLRDPYGPGYFMCILGACGMTLGARLSELDREAMEKYYKDCGLMRDAVKQIGDALDPDTGYVNGCPWDFVSSSHAQTVADKGAPKEDLIFPGTGMINIWAPDHGRATSDMKNMQGHVMKWIAIKKPNVDDLAQTLASLYFDPYARSATKISSTKADSRPQDFVEMAKGMVAKYPNFSSRSPKTGKNECAVCGAGKCGDGKPLMACSKCKRIFYCSKQCQKKDWKSHKVFCSLFDTTS</sequence>
<comment type="caution">
    <text evidence="6">The sequence shown here is derived from an EMBL/GenBank/DDBJ whole genome shotgun (WGS) entry which is preliminary data.</text>
</comment>
<dbReference type="Pfam" id="PF01753">
    <property type="entry name" value="zf-MYND"/>
    <property type="match status" value="1"/>
</dbReference>
<evidence type="ECO:0000313" key="6">
    <source>
        <dbReference type="EMBL" id="KAF7194577.1"/>
    </source>
</evidence>
<dbReference type="PANTHER" id="PTHR10237:SF15">
    <property type="entry name" value="LD37257P"/>
    <property type="match status" value="1"/>
</dbReference>
<reference evidence="6" key="1">
    <citation type="submission" date="2020-04" db="EMBL/GenBank/DDBJ databases">
        <title>Draft genome resource of the tomato pathogen Pseudocercospora fuligena.</title>
        <authorList>
            <person name="Zaccaron A."/>
        </authorList>
    </citation>
    <scope>NUCLEOTIDE SEQUENCE</scope>
    <source>
        <strain evidence="6">PF001</strain>
    </source>
</reference>
<dbReference type="GO" id="GO:0005634">
    <property type="term" value="C:nucleus"/>
    <property type="evidence" value="ECO:0007669"/>
    <property type="project" value="TreeGrafter"/>
</dbReference>
<dbReference type="SUPFAM" id="SSF144232">
    <property type="entry name" value="HIT/MYND zinc finger-like"/>
    <property type="match status" value="1"/>
</dbReference>
<dbReference type="PANTHER" id="PTHR10237">
    <property type="entry name" value="DEFORMED EPIDERMAL AUTOREGULATORY FACTOR 1 HOMOLOG SUPPRESSIN"/>
    <property type="match status" value="1"/>
</dbReference>
<keyword evidence="7" id="KW-1185">Reference proteome</keyword>
<keyword evidence="3" id="KW-0862">Zinc</keyword>
<evidence type="ECO:0000256" key="1">
    <source>
        <dbReference type="ARBA" id="ARBA00022723"/>
    </source>
</evidence>
<organism evidence="6 7">
    <name type="scientific">Pseudocercospora fuligena</name>
    <dbReference type="NCBI Taxonomy" id="685502"/>
    <lineage>
        <taxon>Eukaryota</taxon>
        <taxon>Fungi</taxon>
        <taxon>Dikarya</taxon>
        <taxon>Ascomycota</taxon>
        <taxon>Pezizomycotina</taxon>
        <taxon>Dothideomycetes</taxon>
        <taxon>Dothideomycetidae</taxon>
        <taxon>Mycosphaerellales</taxon>
        <taxon>Mycosphaerellaceae</taxon>
        <taxon>Pseudocercospora</taxon>
    </lineage>
</organism>
<accession>A0A8H6VLB2</accession>
<dbReference type="PROSITE" id="PS50865">
    <property type="entry name" value="ZF_MYND_2"/>
    <property type="match status" value="1"/>
</dbReference>
<evidence type="ECO:0000256" key="2">
    <source>
        <dbReference type="ARBA" id="ARBA00022771"/>
    </source>
</evidence>
<evidence type="ECO:0000313" key="7">
    <source>
        <dbReference type="Proteomes" id="UP000660729"/>
    </source>
</evidence>
<protein>
    <recommendedName>
        <fullName evidence="5">MYND-type domain-containing protein</fullName>
    </recommendedName>
</protein>
<evidence type="ECO:0000256" key="3">
    <source>
        <dbReference type="ARBA" id="ARBA00022833"/>
    </source>
</evidence>
<dbReference type="InterPro" id="IPR002893">
    <property type="entry name" value="Znf_MYND"/>
</dbReference>
<dbReference type="InterPro" id="IPR024119">
    <property type="entry name" value="TF_DEAF-1"/>
</dbReference>
<dbReference type="GO" id="GO:0000981">
    <property type="term" value="F:DNA-binding transcription factor activity, RNA polymerase II-specific"/>
    <property type="evidence" value="ECO:0007669"/>
    <property type="project" value="TreeGrafter"/>
</dbReference>
<proteinExistence type="predicted"/>
<gene>
    <name evidence="6" type="ORF">HII31_04083</name>
</gene>
<dbReference type="Proteomes" id="UP000660729">
    <property type="component" value="Unassembled WGS sequence"/>
</dbReference>
<dbReference type="PROSITE" id="PS01360">
    <property type="entry name" value="ZF_MYND_1"/>
    <property type="match status" value="1"/>
</dbReference>
<feature type="domain" description="MYND-type" evidence="5">
    <location>
        <begin position="311"/>
        <end position="353"/>
    </location>
</feature>
<dbReference type="Gene3D" id="6.10.140.2220">
    <property type="match status" value="1"/>
</dbReference>
<keyword evidence="1" id="KW-0479">Metal-binding</keyword>
<dbReference type="GO" id="GO:0008270">
    <property type="term" value="F:zinc ion binding"/>
    <property type="evidence" value="ECO:0007669"/>
    <property type="project" value="UniProtKB-KW"/>
</dbReference>
<evidence type="ECO:0000259" key="5">
    <source>
        <dbReference type="PROSITE" id="PS50865"/>
    </source>
</evidence>
<name>A0A8H6VLB2_9PEZI</name>
<dbReference type="AlphaFoldDB" id="A0A8H6VLB2"/>
<keyword evidence="2 4" id="KW-0863">Zinc-finger</keyword>